<reference evidence="6" key="1">
    <citation type="submission" date="2025-08" db="UniProtKB">
        <authorList>
            <consortium name="Ensembl"/>
        </authorList>
    </citation>
    <scope>IDENTIFICATION</scope>
</reference>
<keyword evidence="2" id="KW-0547">Nucleotide-binding</keyword>
<dbReference type="InterPro" id="IPR006703">
    <property type="entry name" value="G_AIG1"/>
</dbReference>
<evidence type="ECO:0000256" key="3">
    <source>
        <dbReference type="ARBA" id="ARBA00023134"/>
    </source>
</evidence>
<comment type="similarity">
    <text evidence="1">Belongs to the TRAFAC class TrmE-Era-EngA-EngB-Septin-like GTPase superfamily. AIG1/Toc34/Toc159-like paraseptin GTPase family. IAN subfamily.</text>
</comment>
<dbReference type="InterPro" id="IPR045058">
    <property type="entry name" value="GIMA/IAN/Toc"/>
</dbReference>
<gene>
    <name evidence="6" type="primary">CAV3</name>
</gene>
<dbReference type="GO" id="GO:0005525">
    <property type="term" value="F:GTP binding"/>
    <property type="evidence" value="ECO:0007669"/>
    <property type="project" value="UniProtKB-KW"/>
</dbReference>
<feature type="domain" description="AIG1-type G" evidence="5">
    <location>
        <begin position="17"/>
        <end position="100"/>
    </location>
</feature>
<dbReference type="Pfam" id="PF04548">
    <property type="entry name" value="AIG1"/>
    <property type="match status" value="1"/>
</dbReference>
<keyword evidence="7" id="KW-1185">Reference proteome</keyword>
<evidence type="ECO:0000256" key="4">
    <source>
        <dbReference type="SAM" id="Phobius"/>
    </source>
</evidence>
<evidence type="ECO:0000259" key="5">
    <source>
        <dbReference type="Pfam" id="PF04548"/>
    </source>
</evidence>
<dbReference type="Gene3D" id="3.40.50.300">
    <property type="entry name" value="P-loop containing nucleotide triphosphate hydrolases"/>
    <property type="match status" value="1"/>
</dbReference>
<keyword evidence="3" id="KW-0342">GTP-binding</keyword>
<evidence type="ECO:0000256" key="2">
    <source>
        <dbReference type="ARBA" id="ARBA00022741"/>
    </source>
</evidence>
<organism evidence="6 7">
    <name type="scientific">Oncorhynchus tshawytscha</name>
    <name type="common">Chinook salmon</name>
    <name type="synonym">Salmo tshawytscha</name>
    <dbReference type="NCBI Taxonomy" id="74940"/>
    <lineage>
        <taxon>Eukaryota</taxon>
        <taxon>Metazoa</taxon>
        <taxon>Chordata</taxon>
        <taxon>Craniata</taxon>
        <taxon>Vertebrata</taxon>
        <taxon>Euteleostomi</taxon>
        <taxon>Actinopterygii</taxon>
        <taxon>Neopterygii</taxon>
        <taxon>Teleostei</taxon>
        <taxon>Protacanthopterygii</taxon>
        <taxon>Salmoniformes</taxon>
        <taxon>Salmonidae</taxon>
        <taxon>Salmoninae</taxon>
        <taxon>Oncorhynchus</taxon>
    </lineage>
</organism>
<keyword evidence="4" id="KW-1133">Transmembrane helix</keyword>
<protein>
    <recommendedName>
        <fullName evidence="5">AIG1-type G domain-containing protein</fullName>
    </recommendedName>
</protein>
<feature type="transmembrane region" description="Helical" evidence="4">
    <location>
        <begin position="88"/>
        <end position="112"/>
    </location>
</feature>
<keyword evidence="4" id="KW-0812">Transmembrane</keyword>
<dbReference type="AlphaFoldDB" id="A0A8C8LY41"/>
<keyword evidence="4" id="KW-0472">Membrane</keyword>
<evidence type="ECO:0000313" key="7">
    <source>
        <dbReference type="Proteomes" id="UP000694402"/>
    </source>
</evidence>
<dbReference type="SUPFAM" id="SSF52540">
    <property type="entry name" value="P-loop containing nucleoside triphosphate hydrolases"/>
    <property type="match status" value="1"/>
</dbReference>
<evidence type="ECO:0000313" key="6">
    <source>
        <dbReference type="Ensembl" id="ENSOTSP00005050002.1"/>
    </source>
</evidence>
<sequence>MGVYGYPTGVPENTEDRRIVLLGRSGVGKSASGNTILDLRRSEQFKSDCCFGSVTTHSEAKTAPVAGREVTVIDTPGSADRTALWRPVLVQLIYCLVLSCVVALLACIPHFFSCPTKIYMLKSPLRKINQYQIYYCWTTDLCWSPSVFRGLSPLEICWRI</sequence>
<accession>A0A8C8LY41</accession>
<dbReference type="PANTHER" id="PTHR10903:SF170">
    <property type="entry name" value="GTPASE IMAP FAMILY MEMBER 7"/>
    <property type="match status" value="1"/>
</dbReference>
<proteinExistence type="inferred from homology"/>
<dbReference type="Proteomes" id="UP000694402">
    <property type="component" value="Unassembled WGS sequence"/>
</dbReference>
<dbReference type="GeneTree" id="ENSGT01120000275773"/>
<reference evidence="6" key="2">
    <citation type="submission" date="2025-09" db="UniProtKB">
        <authorList>
            <consortium name="Ensembl"/>
        </authorList>
    </citation>
    <scope>IDENTIFICATION</scope>
</reference>
<dbReference type="PANTHER" id="PTHR10903">
    <property type="entry name" value="GTPASE, IMAP FAMILY MEMBER-RELATED"/>
    <property type="match status" value="1"/>
</dbReference>
<evidence type="ECO:0000256" key="1">
    <source>
        <dbReference type="ARBA" id="ARBA00008535"/>
    </source>
</evidence>
<dbReference type="InterPro" id="IPR027417">
    <property type="entry name" value="P-loop_NTPase"/>
</dbReference>
<name>A0A8C8LY41_ONCTS</name>
<dbReference type="Ensembl" id="ENSOTST00005054359.2">
    <property type="protein sequence ID" value="ENSOTSP00005050002.1"/>
    <property type="gene ID" value="ENSOTSG00005024166.2"/>
</dbReference>